<proteinExistence type="predicted"/>
<dbReference type="Proteomes" id="UP000294824">
    <property type="component" value="Unassembled WGS sequence"/>
</dbReference>
<reference evidence="3 5" key="1">
    <citation type="journal article" date="2014" name="Genome Announc.">
        <title>Draft Genome Sequences of Marine Flavobacterium Algibacter lectus Strains SS8 and NR4.</title>
        <authorList>
            <person name="Takatani N."/>
            <person name="Nakanishi M."/>
            <person name="Meirelles P."/>
            <person name="Mino S."/>
            <person name="Suda W."/>
            <person name="Oshima K."/>
            <person name="Hattori M."/>
            <person name="Ohkuma M."/>
            <person name="Hosokawa M."/>
            <person name="Miyashita K."/>
            <person name="Thompson F.L."/>
            <person name="Niwa A."/>
            <person name="Sawabe T."/>
            <person name="Sawabe T."/>
        </authorList>
    </citation>
    <scope>NUCLEOTIDE SEQUENCE [LARGE SCALE GENOMIC DNA]</scope>
    <source>
        <strain evidence="3 5">JCM 19300</strain>
    </source>
</reference>
<dbReference type="Proteomes" id="UP000029644">
    <property type="component" value="Unassembled WGS sequence"/>
</dbReference>
<gene>
    <name evidence="4" type="ORF">DFQ06_1293</name>
    <name evidence="3" type="ORF">JCM19300_279</name>
</gene>
<evidence type="ECO:0000313" key="3">
    <source>
        <dbReference type="EMBL" id="GAL62618.1"/>
    </source>
</evidence>
<evidence type="ECO:0000313" key="6">
    <source>
        <dbReference type="Proteomes" id="UP000294824"/>
    </source>
</evidence>
<evidence type="ECO:0000313" key="4">
    <source>
        <dbReference type="EMBL" id="TDY64384.1"/>
    </source>
</evidence>
<dbReference type="AlphaFoldDB" id="A0A090VEY4"/>
<dbReference type="EMBL" id="SORL01000007">
    <property type="protein sequence ID" value="TDY64384.1"/>
    <property type="molecule type" value="Genomic_DNA"/>
</dbReference>
<dbReference type="Pfam" id="PF00072">
    <property type="entry name" value="Response_reg"/>
    <property type="match status" value="1"/>
</dbReference>
<dbReference type="RefSeq" id="WP_235833502.1">
    <property type="nucleotide sequence ID" value="NZ_CANLRM010000001.1"/>
</dbReference>
<feature type="domain" description="Response regulatory" evidence="2">
    <location>
        <begin position="14"/>
        <end position="141"/>
    </location>
</feature>
<dbReference type="InterPro" id="IPR051015">
    <property type="entry name" value="EvgA-like"/>
</dbReference>
<comment type="caution">
    <text evidence="3">The sequence shown here is derived from an EMBL/GenBank/DDBJ whole genome shotgun (WGS) entry which is preliminary data.</text>
</comment>
<dbReference type="InterPro" id="IPR011006">
    <property type="entry name" value="CheY-like_superfamily"/>
</dbReference>
<evidence type="ECO:0000313" key="5">
    <source>
        <dbReference type="Proteomes" id="UP000029644"/>
    </source>
</evidence>
<keyword evidence="4" id="KW-0238">DNA-binding</keyword>
<feature type="modified residue" description="4-aspartylphosphate" evidence="1">
    <location>
        <position position="69"/>
    </location>
</feature>
<reference evidence="4 6" key="2">
    <citation type="submission" date="2019-03" db="EMBL/GenBank/DDBJ databases">
        <title>Genomic Encyclopedia of Type Strains, Phase III (KMG-III): the genomes of soil and plant-associated and newly described type strains.</title>
        <authorList>
            <person name="Whitman W."/>
        </authorList>
    </citation>
    <scope>NUCLEOTIDE SEQUENCE [LARGE SCALE GENOMIC DNA]</scope>
    <source>
        <strain evidence="4 6">CECT 8301</strain>
    </source>
</reference>
<dbReference type="InterPro" id="IPR001789">
    <property type="entry name" value="Sig_transdc_resp-reg_receiver"/>
</dbReference>
<keyword evidence="1" id="KW-0597">Phosphoprotein</keyword>
<evidence type="ECO:0000259" key="2">
    <source>
        <dbReference type="PROSITE" id="PS50110"/>
    </source>
</evidence>
<accession>A0A090VEY4</accession>
<dbReference type="GO" id="GO:0003677">
    <property type="term" value="F:DNA binding"/>
    <property type="evidence" value="ECO:0007669"/>
    <property type="project" value="UniProtKB-KW"/>
</dbReference>
<protein>
    <submittedName>
        <fullName evidence="4">DNA-binding NarL/FixJ family response regulator</fullName>
    </submittedName>
</protein>
<dbReference type="PANTHER" id="PTHR45566:SF2">
    <property type="entry name" value="NARL SUBFAMILY"/>
    <property type="match status" value="1"/>
</dbReference>
<dbReference type="PANTHER" id="PTHR45566">
    <property type="entry name" value="HTH-TYPE TRANSCRIPTIONAL REGULATOR YHJB-RELATED"/>
    <property type="match status" value="1"/>
</dbReference>
<organism evidence="3 5">
    <name type="scientific">Algibacter lectus</name>
    <dbReference type="NCBI Taxonomy" id="221126"/>
    <lineage>
        <taxon>Bacteria</taxon>
        <taxon>Pseudomonadati</taxon>
        <taxon>Bacteroidota</taxon>
        <taxon>Flavobacteriia</taxon>
        <taxon>Flavobacteriales</taxon>
        <taxon>Flavobacteriaceae</taxon>
        <taxon>Algibacter</taxon>
    </lineage>
</organism>
<dbReference type="GO" id="GO:0000160">
    <property type="term" value="P:phosphorelay signal transduction system"/>
    <property type="evidence" value="ECO:0007669"/>
    <property type="project" value="InterPro"/>
</dbReference>
<accession>A0A4R8MFZ1</accession>
<evidence type="ECO:0000256" key="1">
    <source>
        <dbReference type="PROSITE-ProRule" id="PRU00169"/>
    </source>
</evidence>
<dbReference type="SUPFAM" id="SSF52172">
    <property type="entry name" value="CheY-like"/>
    <property type="match status" value="1"/>
</dbReference>
<dbReference type="EMBL" id="BBNQ01000007">
    <property type="protein sequence ID" value="GAL62618.1"/>
    <property type="molecule type" value="Genomic_DNA"/>
</dbReference>
<sequence>MGLKLTHGYSMFNKVLISDDLGVINQGVSTILKNLNIENVFKVQYCDEAYLKIKKAKLDNEPFDLLITDLSFVCDHREQKLKSGEDLITLVRKKHPDVNVIAYSVDDRLQQVRRLVALGINGYVCKGRNGVSELSQAVQSVYEGKRYFSPKIAKALDNKSNLEIDIFDVELLRNISIGKSQEEISAIFKEKGASASSLSSIEKRLNKLKIQLNSKNTIHLIAIAKDLGLI</sequence>
<name>A0A090VEY4_9FLAO</name>
<dbReference type="PROSITE" id="PS50110">
    <property type="entry name" value="RESPONSE_REGULATORY"/>
    <property type="match status" value="1"/>
</dbReference>
<dbReference type="Gene3D" id="3.40.50.2300">
    <property type="match status" value="1"/>
</dbReference>
<keyword evidence="6" id="KW-1185">Reference proteome</keyword>